<dbReference type="Proteomes" id="UP000245764">
    <property type="component" value="Chromosome 1"/>
</dbReference>
<feature type="signal peptide" evidence="1">
    <location>
        <begin position="1"/>
        <end position="20"/>
    </location>
</feature>
<dbReference type="InterPro" id="IPR024079">
    <property type="entry name" value="MetalloPept_cat_dom_sf"/>
</dbReference>
<sequence>MKLLLPVLVLAELPTTRVLATPAPQIPTRVLEKRAPVTPVIGSGFTAQQTQQLTDAFADAMELAGYVRSPATATKEGQIFEHYFNPVDRKMVDNVYDAILGGDPSHPPGNPLLADITVVPDFTDNRYPNLVCKRGVMAALRYQDTDKPKMIICPRAGFGHGGIGKGYNNVVAISCPYTRRKRLAMRIAFPGLRTKYCGRSFVTQTTWLRRLATKKMKIVTTRAAQRDRDRFLGTTVSVREGPLSSWFHVRALMRFPSRSFLVAISLFNFTAIQIVTMQDRP</sequence>
<dbReference type="AlphaFoldDB" id="A0A2H1FP14"/>
<gene>
    <name evidence="2" type="ORF">ZT1E4_G1845</name>
</gene>
<organism evidence="2 3">
    <name type="scientific">Zymoseptoria tritici ST99CH_1E4</name>
    <dbReference type="NCBI Taxonomy" id="1276532"/>
    <lineage>
        <taxon>Eukaryota</taxon>
        <taxon>Fungi</taxon>
        <taxon>Dikarya</taxon>
        <taxon>Ascomycota</taxon>
        <taxon>Pezizomycotina</taxon>
        <taxon>Dothideomycetes</taxon>
        <taxon>Dothideomycetidae</taxon>
        <taxon>Mycosphaerellales</taxon>
        <taxon>Mycosphaerellaceae</taxon>
        <taxon>Zymoseptoria</taxon>
    </lineage>
</organism>
<keyword evidence="1" id="KW-0732">Signal</keyword>
<proteinExistence type="predicted"/>
<name>A0A2H1FP14_ZYMTR</name>
<evidence type="ECO:0000313" key="3">
    <source>
        <dbReference type="Proteomes" id="UP000245764"/>
    </source>
</evidence>
<dbReference type="EMBL" id="LT854253">
    <property type="protein sequence ID" value="SMR43067.1"/>
    <property type="molecule type" value="Genomic_DNA"/>
</dbReference>
<dbReference type="GO" id="GO:0008237">
    <property type="term" value="F:metallopeptidase activity"/>
    <property type="evidence" value="ECO:0007669"/>
    <property type="project" value="InterPro"/>
</dbReference>
<protein>
    <submittedName>
        <fullName evidence="2">Uncharacterized protein</fullName>
    </submittedName>
</protein>
<accession>A0A2H1FP14</accession>
<feature type="chain" id="PRO_5013964188" evidence="1">
    <location>
        <begin position="21"/>
        <end position="281"/>
    </location>
</feature>
<evidence type="ECO:0000256" key="1">
    <source>
        <dbReference type="SAM" id="SignalP"/>
    </source>
</evidence>
<evidence type="ECO:0000313" key="2">
    <source>
        <dbReference type="EMBL" id="SMR43067.1"/>
    </source>
</evidence>
<reference evidence="3" key="1">
    <citation type="submission" date="2017-05" db="EMBL/GenBank/DDBJ databases">
        <authorList>
            <person name="Song R."/>
            <person name="Chenine A.L."/>
            <person name="Ruprecht R.M."/>
        </authorList>
    </citation>
    <scope>NUCLEOTIDE SEQUENCE [LARGE SCALE GENOMIC DNA]</scope>
</reference>
<dbReference type="Gene3D" id="3.40.390.10">
    <property type="entry name" value="Collagenase (Catalytic Domain)"/>
    <property type="match status" value="1"/>
</dbReference>